<accession>A0AA86WSP9</accession>
<proteinExistence type="predicted"/>
<dbReference type="RefSeq" id="WP_050634774.1">
    <property type="nucleotide sequence ID" value="NZ_FAUO01000006.1"/>
</dbReference>
<dbReference type="AlphaFoldDB" id="A0AA86WSP9"/>
<sequence length="76" mass="8795">MKNAIETYERYLSKFPAERLTTFNCPSCKKQLKDVLNKGSFDWDSMAFCPYCQNHYFKVTKANNGAILTTKADQDD</sequence>
<comment type="caution">
    <text evidence="1">The sequence shown here is derived from an EMBL/GenBank/DDBJ whole genome shotgun (WGS) entry which is preliminary data.</text>
</comment>
<gene>
    <name evidence="1" type="ORF">VCR31J2_1270814</name>
</gene>
<dbReference type="Proteomes" id="UP000041625">
    <property type="component" value="Unassembled WGS sequence"/>
</dbReference>
<protein>
    <submittedName>
        <fullName evidence="1">Uncharacterized protein</fullName>
    </submittedName>
</protein>
<dbReference type="EMBL" id="CCKJ01000032">
    <property type="protein sequence ID" value="CDT64990.1"/>
    <property type="molecule type" value="Genomic_DNA"/>
</dbReference>
<keyword evidence="2" id="KW-1185">Reference proteome</keyword>
<evidence type="ECO:0000313" key="2">
    <source>
        <dbReference type="Proteomes" id="UP000041625"/>
    </source>
</evidence>
<organism evidence="1 2">
    <name type="scientific">Vibrio coralliirubri</name>
    <dbReference type="NCBI Taxonomy" id="1516159"/>
    <lineage>
        <taxon>Bacteria</taxon>
        <taxon>Pseudomonadati</taxon>
        <taxon>Pseudomonadota</taxon>
        <taxon>Gammaproteobacteria</taxon>
        <taxon>Vibrionales</taxon>
        <taxon>Vibrionaceae</taxon>
        <taxon>Vibrio</taxon>
    </lineage>
</organism>
<evidence type="ECO:0000313" key="1">
    <source>
        <dbReference type="EMBL" id="CDT64990.1"/>
    </source>
</evidence>
<reference evidence="1 2" key="1">
    <citation type="submission" date="2014-06" db="EMBL/GenBank/DDBJ databases">
        <authorList>
            <person name="Le Roux F."/>
        </authorList>
    </citation>
    <scope>NUCLEOTIDE SEQUENCE [LARGE SCALE GENOMIC DNA]</scope>
    <source>
        <strain evidence="1 2">J2-31</strain>
    </source>
</reference>
<name>A0AA86WSP9_9VIBR</name>